<dbReference type="PATRIC" id="fig|1440763.5.peg.3249"/>
<gene>
    <name evidence="1" type="ORF">BJI69_02115</name>
</gene>
<dbReference type="PIRSF" id="PIRSF003180">
    <property type="entry name" value="DiGMPpdiest_YuxH"/>
    <property type="match status" value="1"/>
</dbReference>
<dbReference type="InterPro" id="IPR035919">
    <property type="entry name" value="EAL_sf"/>
</dbReference>
<proteinExistence type="predicted"/>
<keyword evidence="2" id="KW-1185">Reference proteome</keyword>
<evidence type="ECO:0000313" key="1">
    <source>
        <dbReference type="EMBL" id="APG02822.1"/>
    </source>
</evidence>
<dbReference type="Gene3D" id="3.20.20.450">
    <property type="entry name" value="EAL domain"/>
    <property type="match status" value="1"/>
</dbReference>
<dbReference type="RefSeq" id="WP_046968697.1">
    <property type="nucleotide sequence ID" value="NZ_CP017480.1"/>
</dbReference>
<dbReference type="PANTHER" id="PTHR33525:SF4">
    <property type="entry name" value="CYCLIC DI-GMP PHOSPHODIESTERASE CDGJ"/>
    <property type="match status" value="1"/>
</dbReference>
<dbReference type="InterPro" id="IPR001633">
    <property type="entry name" value="EAL_dom"/>
</dbReference>
<protein>
    <submittedName>
        <fullName evidence="1">Uncharacterized protein</fullName>
    </submittedName>
</protein>
<evidence type="ECO:0000313" key="2">
    <source>
        <dbReference type="Proteomes" id="UP000182987"/>
    </source>
</evidence>
<dbReference type="KEGG" id="lrz:BJI69_02115"/>
<name>A0A0G9H7P6_9GAMM</name>
<dbReference type="AlphaFoldDB" id="A0A0G9H7P6"/>
<dbReference type="InterPro" id="IPR052340">
    <property type="entry name" value="RNase_Y/CdgJ"/>
</dbReference>
<dbReference type="STRING" id="1440763.BJI69_02115"/>
<dbReference type="SUPFAM" id="SSF109604">
    <property type="entry name" value="HD-domain/PDEase-like"/>
    <property type="match status" value="1"/>
</dbReference>
<dbReference type="Pfam" id="PF08668">
    <property type="entry name" value="HDOD"/>
    <property type="match status" value="1"/>
</dbReference>
<dbReference type="PANTHER" id="PTHR33525">
    <property type="match status" value="1"/>
</dbReference>
<dbReference type="SUPFAM" id="SSF141868">
    <property type="entry name" value="EAL domain-like"/>
    <property type="match status" value="1"/>
</dbReference>
<organism evidence="1 2">
    <name type="scientific">Luteibacter rhizovicinus DSM 16549</name>
    <dbReference type="NCBI Taxonomy" id="1440763"/>
    <lineage>
        <taxon>Bacteria</taxon>
        <taxon>Pseudomonadati</taxon>
        <taxon>Pseudomonadota</taxon>
        <taxon>Gammaproteobacteria</taxon>
        <taxon>Lysobacterales</taxon>
        <taxon>Rhodanobacteraceae</taxon>
        <taxon>Luteibacter</taxon>
    </lineage>
</organism>
<dbReference type="Proteomes" id="UP000182987">
    <property type="component" value="Chromosome"/>
</dbReference>
<dbReference type="InterPro" id="IPR014408">
    <property type="entry name" value="dGMP_Pdiesterase_EAL/HD-GYP"/>
</dbReference>
<dbReference type="Pfam" id="PF00563">
    <property type="entry name" value="EAL"/>
    <property type="match status" value="1"/>
</dbReference>
<accession>A0A0G9H7P6</accession>
<dbReference type="PROSITE" id="PS51833">
    <property type="entry name" value="HDOD"/>
    <property type="match status" value="1"/>
</dbReference>
<dbReference type="OrthoDB" id="9804751at2"/>
<sequence>MAVTPQPTAVNDDGILPIVRVPILDRKQALFAYELLFPRPIGSDIDAAALAHTQATLSAIADGSLKRLVRDNRAFLHMSPQLLLEHADILRHNARLGASISADVGTDDQLLEKLRELKGHGCLFMLEDFNLPADPEHRAGVDALLRIVQFAKIAVDHRHPVAARAHMDYVHAFGVKVIVTGIDTHETFVDYADQDVDGFQGKYLLRPERVDMPRLAPSKLGVLRLMGALQDPENGPVELGKIIRDDAVLSYKLLGCVNSAYFALPRQLKSVEQAAVFFGVNRMRNWIFTMAVSGMDERPPELLRLALIRAHMCEKLARTIKPELQEMAFTAGLFSLLDTLMNVSMAYVLEHLPLAIEIREALLEGAGPFAPLLDQIRHWEQGELESDSALRTQHLQTMAAMYVEAASWADHVYAFADGTAVVEAEA</sequence>
<dbReference type="InterPro" id="IPR013976">
    <property type="entry name" value="HDOD"/>
</dbReference>
<reference evidence="2" key="1">
    <citation type="submission" date="2016-09" db="EMBL/GenBank/DDBJ databases">
        <authorList>
            <person name="Lysoe E."/>
        </authorList>
    </citation>
    <scope>NUCLEOTIDE SEQUENCE [LARGE SCALE GENOMIC DNA]</scope>
    <source>
        <strain evidence="2">LJ96T</strain>
    </source>
</reference>
<dbReference type="EMBL" id="CP017480">
    <property type="protein sequence ID" value="APG02822.1"/>
    <property type="molecule type" value="Genomic_DNA"/>
</dbReference>
<dbReference type="Gene3D" id="1.10.3210.10">
    <property type="entry name" value="Hypothetical protein af1432"/>
    <property type="match status" value="1"/>
</dbReference>